<dbReference type="EMBL" id="CAAGRJ010037314">
    <property type="protein sequence ID" value="VFV45327.1"/>
    <property type="molecule type" value="Genomic_DNA"/>
</dbReference>
<feature type="non-terminal residue" evidence="5">
    <location>
        <position position="61"/>
    </location>
</feature>
<keyword evidence="1" id="KW-0391">Immunity</keyword>
<dbReference type="InterPro" id="IPR050199">
    <property type="entry name" value="IgHV"/>
</dbReference>
<evidence type="ECO:0000256" key="2">
    <source>
        <dbReference type="ARBA" id="ARBA00023130"/>
    </source>
</evidence>
<evidence type="ECO:0000256" key="3">
    <source>
        <dbReference type="ARBA" id="ARBA00043265"/>
    </source>
</evidence>
<evidence type="ECO:0000259" key="4">
    <source>
        <dbReference type="SMART" id="SM00406"/>
    </source>
</evidence>
<dbReference type="Proteomes" id="UP000386466">
    <property type="component" value="Unassembled WGS sequence"/>
</dbReference>
<dbReference type="SUPFAM" id="SSF48726">
    <property type="entry name" value="Immunoglobulin"/>
    <property type="match status" value="1"/>
</dbReference>
<feature type="non-terminal residue" evidence="5">
    <location>
        <position position="1"/>
    </location>
</feature>
<dbReference type="GO" id="GO:0019814">
    <property type="term" value="C:immunoglobulin complex"/>
    <property type="evidence" value="ECO:0007669"/>
    <property type="project" value="UniProtKB-KW"/>
</dbReference>
<keyword evidence="2" id="KW-1064">Adaptive immunity</keyword>
<dbReference type="InterPro" id="IPR013783">
    <property type="entry name" value="Ig-like_fold"/>
</dbReference>
<dbReference type="SMART" id="SM00406">
    <property type="entry name" value="IGv"/>
    <property type="match status" value="1"/>
</dbReference>
<dbReference type="GO" id="GO:0002250">
    <property type="term" value="P:adaptive immune response"/>
    <property type="evidence" value="ECO:0007669"/>
    <property type="project" value="UniProtKB-KW"/>
</dbReference>
<evidence type="ECO:0000256" key="1">
    <source>
        <dbReference type="ARBA" id="ARBA00022859"/>
    </source>
</evidence>
<protein>
    <recommendedName>
        <fullName evidence="4">Immunoglobulin V-set domain-containing protein</fullName>
    </recommendedName>
</protein>
<dbReference type="GO" id="GO:0005576">
    <property type="term" value="C:extracellular region"/>
    <property type="evidence" value="ECO:0007669"/>
    <property type="project" value="UniProtKB-ARBA"/>
</dbReference>
<sequence length="61" mass="6676">APGKGLQWVAEISGSGGSTSYTDSVKGRFTISRDNAKNALYLQMNNLRAEDTAKYYCARDK</sequence>
<gene>
    <name evidence="5" type="ORF">LYPA_23C001339</name>
</gene>
<dbReference type="InterPro" id="IPR013106">
    <property type="entry name" value="Ig_V-set"/>
</dbReference>
<proteinExistence type="predicted"/>
<evidence type="ECO:0000313" key="6">
    <source>
        <dbReference type="Proteomes" id="UP000386466"/>
    </source>
</evidence>
<organism evidence="5 6">
    <name type="scientific">Lynx pardinus</name>
    <name type="common">Iberian lynx</name>
    <name type="synonym">Felis pardina</name>
    <dbReference type="NCBI Taxonomy" id="191816"/>
    <lineage>
        <taxon>Eukaryota</taxon>
        <taxon>Metazoa</taxon>
        <taxon>Chordata</taxon>
        <taxon>Craniata</taxon>
        <taxon>Vertebrata</taxon>
        <taxon>Euteleostomi</taxon>
        <taxon>Mammalia</taxon>
        <taxon>Eutheria</taxon>
        <taxon>Laurasiatheria</taxon>
        <taxon>Carnivora</taxon>
        <taxon>Feliformia</taxon>
        <taxon>Felidae</taxon>
        <taxon>Felinae</taxon>
        <taxon>Lynx</taxon>
    </lineage>
</organism>
<dbReference type="Gene3D" id="2.60.40.10">
    <property type="entry name" value="Immunoglobulins"/>
    <property type="match status" value="1"/>
</dbReference>
<keyword evidence="6" id="KW-1185">Reference proteome</keyword>
<dbReference type="AlphaFoldDB" id="A0A485PKI3"/>
<accession>A0A485PKI3</accession>
<name>A0A485PKI3_LYNPA</name>
<keyword evidence="3" id="KW-1280">Immunoglobulin</keyword>
<evidence type="ECO:0000313" key="5">
    <source>
        <dbReference type="EMBL" id="VFV45327.1"/>
    </source>
</evidence>
<reference evidence="5 6" key="1">
    <citation type="submission" date="2019-01" db="EMBL/GenBank/DDBJ databases">
        <authorList>
            <person name="Alioto T."/>
            <person name="Alioto T."/>
        </authorList>
    </citation>
    <scope>NUCLEOTIDE SEQUENCE [LARGE SCALE GENOMIC DNA]</scope>
</reference>
<dbReference type="InterPro" id="IPR036179">
    <property type="entry name" value="Ig-like_dom_sf"/>
</dbReference>
<dbReference type="PANTHER" id="PTHR23266">
    <property type="entry name" value="IMMUNOGLOBULIN HEAVY CHAIN"/>
    <property type="match status" value="1"/>
</dbReference>
<feature type="domain" description="Immunoglobulin V-set" evidence="4">
    <location>
        <begin position="1"/>
        <end position="59"/>
    </location>
</feature>